<sequence length="508" mass="55621">MTAAVSDTTPTSKREVVKVKKSLSKSLSFGITLKKTESIVMPEPRTEWTSIALAYVMMFFCGIHISVYFTSMWPYLSNLDKNASVDVLGWIVATFSIGQTIGSPLFGYWSQKTSSTKHIVCVGIFFTIIGNAIYATLPSFSPSSALVWMIISRFIVGFGTGCLGTLRAYVATACLPADRRRVVALGIASFVLGLSSGPAVQALFTPFGPPTDETFLGIHLSMYTAPPICMIVLSVASIAFFYLTFQENLVGVVQKRSIVDGVETIVAVPKFDIIAVCVCIYLWFAQQSVSTNIEVIAAPLTIAMYNWTDEEAILYNGLFFSTACLISFSNYIIQAFSPIGKIDKRKLIVFGLSSFIVFHFLNYPFDFYGGPLDTIKLAPNSTFEDTAFSGGCSRRFDWCDTMARVPLYLYAATMIFCFGFAYPYTAAPNGTLFAEVLGPRKQSAMQGIFESFGALARCIGPIVATTLFESSGSRYCMILQGISLSIGIVLIVVFRKRLIPLTVPVIPK</sequence>
<name>A0AC35U0K4_9BILA</name>
<reference evidence="2" key="1">
    <citation type="submission" date="2016-11" db="UniProtKB">
        <authorList>
            <consortium name="WormBaseParasite"/>
        </authorList>
    </citation>
    <scope>IDENTIFICATION</scope>
    <source>
        <strain evidence="2">KR3021</strain>
    </source>
</reference>
<evidence type="ECO:0000313" key="1">
    <source>
        <dbReference type="Proteomes" id="UP000095286"/>
    </source>
</evidence>
<organism evidence="1 2">
    <name type="scientific">Rhabditophanes sp. KR3021</name>
    <dbReference type="NCBI Taxonomy" id="114890"/>
    <lineage>
        <taxon>Eukaryota</taxon>
        <taxon>Metazoa</taxon>
        <taxon>Ecdysozoa</taxon>
        <taxon>Nematoda</taxon>
        <taxon>Chromadorea</taxon>
        <taxon>Rhabditida</taxon>
        <taxon>Tylenchina</taxon>
        <taxon>Panagrolaimomorpha</taxon>
        <taxon>Strongyloidoidea</taxon>
        <taxon>Alloionematidae</taxon>
        <taxon>Rhabditophanes</taxon>
    </lineage>
</organism>
<accession>A0AC35U0K4</accession>
<dbReference type="WBParaSite" id="RSKR_0000592200.1">
    <property type="protein sequence ID" value="RSKR_0000592200.1"/>
    <property type="gene ID" value="RSKR_0000592200"/>
</dbReference>
<evidence type="ECO:0000313" key="2">
    <source>
        <dbReference type="WBParaSite" id="RSKR_0000592200.1"/>
    </source>
</evidence>
<protein>
    <submittedName>
        <fullName evidence="2">MFS domain-containing protein</fullName>
    </submittedName>
</protein>
<dbReference type="Proteomes" id="UP000095286">
    <property type="component" value="Unplaced"/>
</dbReference>
<proteinExistence type="predicted"/>